<proteinExistence type="predicted"/>
<organism evidence="1 2">
    <name type="scientific">Escherichia coli O6:H1 (strain CFT073 / ATCC 700928 / UPEC)</name>
    <dbReference type="NCBI Taxonomy" id="199310"/>
    <lineage>
        <taxon>Bacteria</taxon>
        <taxon>Pseudomonadati</taxon>
        <taxon>Pseudomonadota</taxon>
        <taxon>Gammaproteobacteria</taxon>
        <taxon>Enterobacterales</taxon>
        <taxon>Enterobacteriaceae</taxon>
        <taxon>Escherichia</taxon>
    </lineage>
</organism>
<evidence type="ECO:0000313" key="2">
    <source>
        <dbReference type="Proteomes" id="UP000001410"/>
    </source>
</evidence>
<evidence type="ECO:0000313" key="1">
    <source>
        <dbReference type="EMBL" id="AAN81752.1"/>
    </source>
</evidence>
<name>A0A0H2VCF0_ECOL6</name>
<dbReference type="HOGENOM" id="CLU_3152807_0_0_6"/>
<sequence length="48" mass="5634">MLLIYSISEQTVILDITTLRDSFFFEYYVYLIQKICSSFDGLNNICKA</sequence>
<dbReference type="AlphaFoldDB" id="A0A0H2VCF0"/>
<dbReference type="KEGG" id="ecc:c3303"/>
<dbReference type="STRING" id="199310.c3303"/>
<gene>
    <name evidence="1" type="ordered locus">c3303</name>
</gene>
<dbReference type="EMBL" id="AE014075">
    <property type="protein sequence ID" value="AAN81752.1"/>
    <property type="molecule type" value="Genomic_DNA"/>
</dbReference>
<protein>
    <submittedName>
        <fullName evidence="1">Uncharacterized protein</fullName>
    </submittedName>
</protein>
<dbReference type="Proteomes" id="UP000001410">
    <property type="component" value="Chromosome"/>
</dbReference>
<accession>A0A0H2VCF0</accession>
<reference evidence="1 2" key="1">
    <citation type="journal article" date="2002" name="Proc. Natl. Acad. Sci. U.S.A.">
        <title>Extensive mosaic structure revealed by the complete genome sequence of uropathogenic Escherichia coli.</title>
        <authorList>
            <person name="Welch R.A."/>
            <person name="Burland V."/>
            <person name="Plunkett G.III."/>
            <person name="Redford P."/>
            <person name="Roesch P."/>
            <person name="Rasko D."/>
            <person name="Buckles E.L."/>
            <person name="Liou S.R."/>
            <person name="Boutin A."/>
            <person name="Hackett J."/>
            <person name="Stroud D."/>
            <person name="Mayhew G.F."/>
            <person name="Rose D.J."/>
            <person name="Zhou S."/>
            <person name="Schwartz D.C."/>
            <person name="Perna N.T."/>
            <person name="Mobley H.L."/>
            <person name="Donnenberg M.S."/>
            <person name="Blattner F.R."/>
        </authorList>
    </citation>
    <scope>NUCLEOTIDE SEQUENCE [LARGE SCALE GENOMIC DNA]</scope>
    <source>
        <strain evidence="2">CFT073 / ATCC 700928 / UPEC</strain>
    </source>
</reference>
<keyword evidence="2" id="KW-1185">Reference proteome</keyword>